<dbReference type="Proteomes" id="UP000503540">
    <property type="component" value="Chromosome"/>
</dbReference>
<keyword evidence="2" id="KW-1185">Reference proteome</keyword>
<name>A0A6G9YML3_9NOCA</name>
<sequence>MNSKRHSRALLDEIERQLLGVWFDVCWSPLDSAYLAFSVEFPALTVTNALSPSAAIDTLDDKIRKVLLAEANHRTRRSTSTAISFAQA</sequence>
<gene>
    <name evidence="1" type="ORF">F5544_33055</name>
</gene>
<dbReference type="AlphaFoldDB" id="A0A6G9YML3"/>
<dbReference type="KEGG" id="nah:F5544_33055"/>
<protein>
    <submittedName>
        <fullName evidence="1">Uncharacterized protein</fullName>
    </submittedName>
</protein>
<dbReference type="EMBL" id="CP046172">
    <property type="protein sequence ID" value="QIS14448.1"/>
    <property type="molecule type" value="Genomic_DNA"/>
</dbReference>
<organism evidence="1 2">
    <name type="scientific">Nocardia arthritidis</name>
    <dbReference type="NCBI Taxonomy" id="228602"/>
    <lineage>
        <taxon>Bacteria</taxon>
        <taxon>Bacillati</taxon>
        <taxon>Actinomycetota</taxon>
        <taxon>Actinomycetes</taxon>
        <taxon>Mycobacteriales</taxon>
        <taxon>Nocardiaceae</taxon>
        <taxon>Nocardia</taxon>
    </lineage>
</organism>
<evidence type="ECO:0000313" key="1">
    <source>
        <dbReference type="EMBL" id="QIS14448.1"/>
    </source>
</evidence>
<proteinExistence type="predicted"/>
<evidence type="ECO:0000313" key="2">
    <source>
        <dbReference type="Proteomes" id="UP000503540"/>
    </source>
</evidence>
<dbReference type="RefSeq" id="WP_167476857.1">
    <property type="nucleotide sequence ID" value="NZ_CP046172.1"/>
</dbReference>
<reference evidence="1 2" key="1">
    <citation type="journal article" date="2019" name="ACS Chem. Biol.">
        <title>Identification and Mobilization of a Cryptic Antibiotic Biosynthesis Gene Locus from a Human-Pathogenic Nocardia Isolate.</title>
        <authorList>
            <person name="Herisse M."/>
            <person name="Ishida K."/>
            <person name="Porter J.L."/>
            <person name="Howden B."/>
            <person name="Hertweck C."/>
            <person name="Stinear T.P."/>
            <person name="Pidot S.J."/>
        </authorList>
    </citation>
    <scope>NUCLEOTIDE SEQUENCE [LARGE SCALE GENOMIC DNA]</scope>
    <source>
        <strain evidence="1 2">AUSMDU00012717</strain>
    </source>
</reference>
<accession>A0A6G9YML3</accession>